<feature type="domain" description="BD-FAE-like" evidence="2">
    <location>
        <begin position="41"/>
        <end position="146"/>
    </location>
</feature>
<dbReference type="InterPro" id="IPR050300">
    <property type="entry name" value="GDXG_lipolytic_enzyme"/>
</dbReference>
<dbReference type="Pfam" id="PF20434">
    <property type="entry name" value="BD-FAE"/>
    <property type="match status" value="1"/>
</dbReference>
<dbReference type="Gene3D" id="3.40.50.1820">
    <property type="entry name" value="alpha/beta hydrolase"/>
    <property type="match status" value="1"/>
</dbReference>
<protein>
    <submittedName>
        <fullName evidence="3">Carboxylesterase</fullName>
    </submittedName>
</protein>
<sequence length="270" mass="28778">MIDRRHFVLASVAALLPTGAQTAWRLRQPAPRTLDYGPAKLDIYARDGAKGDPVVLFIHGGAWRLGNRNNVNAKPGFLLANGFLFVSIDYRMLPKADVATQASDVEKAYAYVRANIAKYGGDPDRIVVMGHSAGCHLAALTGFRGGLPDVAGLVLDDTEAYDIEALAKAQGGTLRPTYAQAFSDPSQWRALSPATYIGKAKHPPVFIAYSNASIRAAVAHDLADRLRAGGTKVTLFDGSAYSHMAINRRVGEDGDALTAAVIAFLKATVA</sequence>
<dbReference type="AlphaFoldDB" id="A0A101KQU1"/>
<dbReference type="PANTHER" id="PTHR48081:SF33">
    <property type="entry name" value="KYNURENINE FORMAMIDASE"/>
    <property type="match status" value="1"/>
</dbReference>
<proteinExistence type="predicted"/>
<gene>
    <name evidence="3" type="ORF">AU467_05000</name>
</gene>
<dbReference type="OrthoDB" id="9771666at2"/>
<accession>A0A101KQU1</accession>
<dbReference type="GO" id="GO:0016787">
    <property type="term" value="F:hydrolase activity"/>
    <property type="evidence" value="ECO:0007669"/>
    <property type="project" value="UniProtKB-KW"/>
</dbReference>
<dbReference type="EMBL" id="LPWA01000120">
    <property type="protein sequence ID" value="KUM25302.1"/>
    <property type="molecule type" value="Genomic_DNA"/>
</dbReference>
<evidence type="ECO:0000256" key="1">
    <source>
        <dbReference type="ARBA" id="ARBA00022801"/>
    </source>
</evidence>
<evidence type="ECO:0000313" key="4">
    <source>
        <dbReference type="Proteomes" id="UP000053176"/>
    </source>
</evidence>
<evidence type="ECO:0000313" key="3">
    <source>
        <dbReference type="EMBL" id="KUM25302.1"/>
    </source>
</evidence>
<name>A0A101KQU1_RHILI</name>
<comment type="caution">
    <text evidence="3">The sequence shown here is derived from an EMBL/GenBank/DDBJ whole genome shotgun (WGS) entry which is preliminary data.</text>
</comment>
<dbReference type="InterPro" id="IPR049492">
    <property type="entry name" value="BD-FAE-like_dom"/>
</dbReference>
<dbReference type="PANTHER" id="PTHR48081">
    <property type="entry name" value="AB HYDROLASE SUPERFAMILY PROTEIN C4A8.06C"/>
    <property type="match status" value="1"/>
</dbReference>
<keyword evidence="1" id="KW-0378">Hydrolase</keyword>
<dbReference type="Proteomes" id="UP000053176">
    <property type="component" value="Unassembled WGS sequence"/>
</dbReference>
<organism evidence="3 4">
    <name type="scientific">Rhizobium loti</name>
    <name type="common">Mesorhizobium loti</name>
    <dbReference type="NCBI Taxonomy" id="381"/>
    <lineage>
        <taxon>Bacteria</taxon>
        <taxon>Pseudomonadati</taxon>
        <taxon>Pseudomonadota</taxon>
        <taxon>Alphaproteobacteria</taxon>
        <taxon>Hyphomicrobiales</taxon>
        <taxon>Phyllobacteriaceae</taxon>
        <taxon>Mesorhizobium</taxon>
    </lineage>
</organism>
<dbReference type="InterPro" id="IPR029058">
    <property type="entry name" value="AB_hydrolase_fold"/>
</dbReference>
<dbReference type="SUPFAM" id="SSF53474">
    <property type="entry name" value="alpha/beta-Hydrolases"/>
    <property type="match status" value="1"/>
</dbReference>
<reference evidence="3 4" key="1">
    <citation type="submission" date="2015-12" db="EMBL/GenBank/DDBJ databases">
        <title>Draft genome sequence of Mesorhizobium sp. UFLA 01-765, a multitolerant efficient symbiont and plant-growth promoting strain isolated from Zn-mining soil using Leucaena leucocephala as a trap plant.</title>
        <authorList>
            <person name="Rangel W.M."/>
            <person name="Thijs S."/>
            <person name="Longatti S.M."/>
            <person name="Moreira F.M."/>
            <person name="Weyens N."/>
            <person name="Vangronsveld J."/>
            <person name="Van Hamme J.D."/>
            <person name="Bottos E.M."/>
            <person name="Rineau F."/>
        </authorList>
    </citation>
    <scope>NUCLEOTIDE SEQUENCE [LARGE SCALE GENOMIC DNA]</scope>
    <source>
        <strain evidence="3 4">UFLA 01-765</strain>
    </source>
</reference>
<evidence type="ECO:0000259" key="2">
    <source>
        <dbReference type="Pfam" id="PF20434"/>
    </source>
</evidence>